<evidence type="ECO:0000256" key="2">
    <source>
        <dbReference type="ARBA" id="ARBA00004726"/>
    </source>
</evidence>
<feature type="domain" description="Riboflavin kinase" evidence="16">
    <location>
        <begin position="182"/>
        <end position="306"/>
    </location>
</feature>
<dbReference type="SUPFAM" id="SSF82114">
    <property type="entry name" value="Riboflavin kinase-like"/>
    <property type="match status" value="1"/>
</dbReference>
<dbReference type="GO" id="GO:0003919">
    <property type="term" value="F:FMN adenylyltransferase activity"/>
    <property type="evidence" value="ECO:0007669"/>
    <property type="project" value="UniProtKB-UniRule"/>
</dbReference>
<dbReference type="NCBIfam" id="NF004160">
    <property type="entry name" value="PRK05627.1-3"/>
    <property type="match status" value="1"/>
</dbReference>
<dbReference type="InterPro" id="IPR002606">
    <property type="entry name" value="Riboflavin_kinase_bac"/>
</dbReference>
<evidence type="ECO:0000256" key="6">
    <source>
        <dbReference type="ARBA" id="ARBA00022679"/>
    </source>
</evidence>
<accession>A0A7C3SI57</accession>
<keyword evidence="9 15" id="KW-0418">Kinase</keyword>
<evidence type="ECO:0000256" key="15">
    <source>
        <dbReference type="PIRNR" id="PIRNR004491"/>
    </source>
</evidence>
<dbReference type="CDD" id="cd02064">
    <property type="entry name" value="FAD_synthetase_N"/>
    <property type="match status" value="1"/>
</dbReference>
<evidence type="ECO:0000256" key="8">
    <source>
        <dbReference type="ARBA" id="ARBA00022741"/>
    </source>
</evidence>
<evidence type="ECO:0000259" key="16">
    <source>
        <dbReference type="SMART" id="SM00904"/>
    </source>
</evidence>
<keyword evidence="5 15" id="KW-0288">FMN</keyword>
<organism evidence="17">
    <name type="scientific">Desulfobacca acetoxidans</name>
    <dbReference type="NCBI Taxonomy" id="60893"/>
    <lineage>
        <taxon>Bacteria</taxon>
        <taxon>Pseudomonadati</taxon>
        <taxon>Thermodesulfobacteriota</taxon>
        <taxon>Desulfobaccia</taxon>
        <taxon>Desulfobaccales</taxon>
        <taxon>Desulfobaccaceae</taxon>
        <taxon>Desulfobacca</taxon>
    </lineage>
</organism>
<comment type="caution">
    <text evidence="17">The sequence shown here is derived from an EMBL/GenBank/DDBJ whole genome shotgun (WGS) entry which is preliminary data.</text>
</comment>
<comment type="catalytic activity">
    <reaction evidence="13 15">
        <text>riboflavin + ATP = FMN + ADP + H(+)</text>
        <dbReference type="Rhea" id="RHEA:14357"/>
        <dbReference type="ChEBI" id="CHEBI:15378"/>
        <dbReference type="ChEBI" id="CHEBI:30616"/>
        <dbReference type="ChEBI" id="CHEBI:57986"/>
        <dbReference type="ChEBI" id="CHEBI:58210"/>
        <dbReference type="ChEBI" id="CHEBI:456216"/>
        <dbReference type="EC" id="2.7.1.26"/>
    </reaction>
</comment>
<dbReference type="SUPFAM" id="SSF52374">
    <property type="entry name" value="Nucleotidylyl transferase"/>
    <property type="match status" value="1"/>
</dbReference>
<dbReference type="PANTHER" id="PTHR22749:SF6">
    <property type="entry name" value="RIBOFLAVIN KINASE"/>
    <property type="match status" value="1"/>
</dbReference>
<evidence type="ECO:0000256" key="14">
    <source>
        <dbReference type="ARBA" id="ARBA00049494"/>
    </source>
</evidence>
<dbReference type="Gene3D" id="2.40.30.30">
    <property type="entry name" value="Riboflavin kinase-like"/>
    <property type="match status" value="1"/>
</dbReference>
<keyword evidence="12" id="KW-0511">Multifunctional enzyme</keyword>
<evidence type="ECO:0000256" key="11">
    <source>
        <dbReference type="ARBA" id="ARBA00022840"/>
    </source>
</evidence>
<dbReference type="GO" id="GO:0009231">
    <property type="term" value="P:riboflavin biosynthetic process"/>
    <property type="evidence" value="ECO:0007669"/>
    <property type="project" value="InterPro"/>
</dbReference>
<dbReference type="EC" id="2.7.7.2" evidence="15"/>
<dbReference type="EMBL" id="DTHB01000021">
    <property type="protein sequence ID" value="HGB14141.1"/>
    <property type="molecule type" value="Genomic_DNA"/>
</dbReference>
<comment type="catalytic activity">
    <reaction evidence="14 15">
        <text>FMN + ATP + H(+) = FAD + diphosphate</text>
        <dbReference type="Rhea" id="RHEA:17237"/>
        <dbReference type="ChEBI" id="CHEBI:15378"/>
        <dbReference type="ChEBI" id="CHEBI:30616"/>
        <dbReference type="ChEBI" id="CHEBI:33019"/>
        <dbReference type="ChEBI" id="CHEBI:57692"/>
        <dbReference type="ChEBI" id="CHEBI:58210"/>
        <dbReference type="EC" id="2.7.7.2"/>
    </reaction>
</comment>
<keyword evidence="8 15" id="KW-0547">Nucleotide-binding</keyword>
<keyword evidence="7 15" id="KW-0548">Nucleotidyltransferase</keyword>
<dbReference type="SMART" id="SM00904">
    <property type="entry name" value="Flavokinase"/>
    <property type="match status" value="1"/>
</dbReference>
<evidence type="ECO:0000256" key="12">
    <source>
        <dbReference type="ARBA" id="ARBA00023268"/>
    </source>
</evidence>
<comment type="pathway">
    <text evidence="3 15">Cofactor biosynthesis; FMN biosynthesis; FMN from riboflavin (ATP route): step 1/1.</text>
</comment>
<dbReference type="Pfam" id="PF01687">
    <property type="entry name" value="Flavokinase"/>
    <property type="match status" value="1"/>
</dbReference>
<dbReference type="InterPro" id="IPR023468">
    <property type="entry name" value="Riboflavin_kinase"/>
</dbReference>
<protein>
    <recommendedName>
        <fullName evidence="15">Riboflavin biosynthesis protein</fullName>
    </recommendedName>
    <domain>
        <recommendedName>
            <fullName evidence="15">Riboflavin kinase</fullName>
            <ecNumber evidence="15">2.7.1.26</ecNumber>
        </recommendedName>
        <alternativeName>
            <fullName evidence="15">Flavokinase</fullName>
        </alternativeName>
    </domain>
    <domain>
        <recommendedName>
            <fullName evidence="15">FMN adenylyltransferase</fullName>
            <ecNumber evidence="15">2.7.7.2</ecNumber>
        </recommendedName>
        <alternativeName>
            <fullName evidence="15">FAD pyrophosphorylase</fullName>
        </alternativeName>
        <alternativeName>
            <fullName evidence="15">FAD synthase</fullName>
        </alternativeName>
    </domain>
</protein>
<dbReference type="InterPro" id="IPR023465">
    <property type="entry name" value="Riboflavin_kinase_dom_sf"/>
</dbReference>
<reference evidence="17" key="1">
    <citation type="journal article" date="2020" name="mSystems">
        <title>Genome- and Community-Level Interaction Insights into Carbon Utilization and Element Cycling Functions of Hydrothermarchaeota in Hydrothermal Sediment.</title>
        <authorList>
            <person name="Zhou Z."/>
            <person name="Liu Y."/>
            <person name="Xu W."/>
            <person name="Pan J."/>
            <person name="Luo Z.H."/>
            <person name="Li M."/>
        </authorList>
    </citation>
    <scope>NUCLEOTIDE SEQUENCE [LARGE SCALE GENOMIC DNA]</scope>
    <source>
        <strain evidence="17">SpSt-776</strain>
    </source>
</reference>
<keyword evidence="10 15" id="KW-0274">FAD</keyword>
<dbReference type="AlphaFoldDB" id="A0A7C3SI57"/>
<dbReference type="FunFam" id="2.40.30.30:FF:000003">
    <property type="entry name" value="Riboflavin biosynthesis protein"/>
    <property type="match status" value="1"/>
</dbReference>
<dbReference type="PANTHER" id="PTHR22749">
    <property type="entry name" value="RIBOFLAVIN KINASE/FMN ADENYLYLTRANSFERASE"/>
    <property type="match status" value="1"/>
</dbReference>
<evidence type="ECO:0000256" key="5">
    <source>
        <dbReference type="ARBA" id="ARBA00022643"/>
    </source>
</evidence>
<dbReference type="UniPathway" id="UPA00276">
    <property type="reaction ID" value="UER00406"/>
</dbReference>
<gene>
    <name evidence="17" type="ORF">ENV62_02730</name>
</gene>
<dbReference type="GO" id="GO:0005524">
    <property type="term" value="F:ATP binding"/>
    <property type="evidence" value="ECO:0007669"/>
    <property type="project" value="UniProtKB-UniRule"/>
</dbReference>
<dbReference type="InterPro" id="IPR014729">
    <property type="entry name" value="Rossmann-like_a/b/a_fold"/>
</dbReference>
<comment type="similarity">
    <text evidence="15">Belongs to the ribF family.</text>
</comment>
<evidence type="ECO:0000256" key="10">
    <source>
        <dbReference type="ARBA" id="ARBA00022827"/>
    </source>
</evidence>
<evidence type="ECO:0000256" key="3">
    <source>
        <dbReference type="ARBA" id="ARBA00005201"/>
    </source>
</evidence>
<dbReference type="FunFam" id="3.40.50.620:FF:000021">
    <property type="entry name" value="Riboflavin biosynthesis protein"/>
    <property type="match status" value="1"/>
</dbReference>
<dbReference type="GO" id="GO:0009398">
    <property type="term" value="P:FMN biosynthetic process"/>
    <property type="evidence" value="ECO:0007669"/>
    <property type="project" value="UniProtKB-UniRule"/>
</dbReference>
<dbReference type="PIRSF" id="PIRSF004491">
    <property type="entry name" value="FAD_Synth"/>
    <property type="match status" value="1"/>
</dbReference>
<evidence type="ECO:0000313" key="17">
    <source>
        <dbReference type="EMBL" id="HGB14141.1"/>
    </source>
</evidence>
<evidence type="ECO:0000256" key="1">
    <source>
        <dbReference type="ARBA" id="ARBA00002121"/>
    </source>
</evidence>
<keyword evidence="11 15" id="KW-0067">ATP-binding</keyword>
<dbReference type="GO" id="GO:0008531">
    <property type="term" value="F:riboflavin kinase activity"/>
    <property type="evidence" value="ECO:0007669"/>
    <property type="project" value="UniProtKB-UniRule"/>
</dbReference>
<evidence type="ECO:0000256" key="13">
    <source>
        <dbReference type="ARBA" id="ARBA00047880"/>
    </source>
</evidence>
<dbReference type="GO" id="GO:0006747">
    <property type="term" value="P:FAD biosynthetic process"/>
    <property type="evidence" value="ECO:0007669"/>
    <property type="project" value="UniProtKB-UniRule"/>
</dbReference>
<comment type="pathway">
    <text evidence="2 15">Cofactor biosynthesis; FAD biosynthesis; FAD from FMN: step 1/1.</text>
</comment>
<keyword evidence="6 15" id="KW-0808">Transferase</keyword>
<name>A0A7C3SI57_9BACT</name>
<dbReference type="UniPathway" id="UPA00277">
    <property type="reaction ID" value="UER00407"/>
</dbReference>
<dbReference type="Pfam" id="PF06574">
    <property type="entry name" value="FAD_syn"/>
    <property type="match status" value="1"/>
</dbReference>
<dbReference type="InterPro" id="IPR015864">
    <property type="entry name" value="FAD_synthase"/>
</dbReference>
<dbReference type="EC" id="2.7.1.26" evidence="15"/>
<evidence type="ECO:0000256" key="7">
    <source>
        <dbReference type="ARBA" id="ARBA00022695"/>
    </source>
</evidence>
<dbReference type="NCBIfam" id="TIGR00083">
    <property type="entry name" value="ribF"/>
    <property type="match status" value="1"/>
</dbReference>
<dbReference type="Gene3D" id="3.40.50.620">
    <property type="entry name" value="HUPs"/>
    <property type="match status" value="1"/>
</dbReference>
<sequence length="310" mass="33919">MIYYDLPPGPGPFSRTVVTMGNFDGVHLGHRAILARVKARSKELGSQPVALTFEPHPVKVLRPHANLSLLTTPEQKFQLLAEAGMEAVVVLPFTRRFATISARDFVVSYLVERLKVREVVVGHDYSFGHNREGNIELLKDLGRSLGFTVQVVWAVEVDGAPVSSSLIRAMLKLGKVKEANRLLGRPYSVTGRVIPGKGRGGKLLGIPTANIQPENDLLPASGIYAVVVHRGNDILPGVANIGTCPTFDGQELSLEVHIFDFSGDLYGERLDVKFMARLREERRFPSIEALAAQIRADIEAARQVLEGAKA</sequence>
<evidence type="ECO:0000256" key="9">
    <source>
        <dbReference type="ARBA" id="ARBA00022777"/>
    </source>
</evidence>
<evidence type="ECO:0000256" key="4">
    <source>
        <dbReference type="ARBA" id="ARBA00022630"/>
    </source>
</evidence>
<keyword evidence="4 15" id="KW-0285">Flavoprotein</keyword>
<dbReference type="NCBIfam" id="NF004159">
    <property type="entry name" value="PRK05627.1-2"/>
    <property type="match status" value="1"/>
</dbReference>
<proteinExistence type="inferred from homology"/>
<dbReference type="InterPro" id="IPR015865">
    <property type="entry name" value="Riboflavin_kinase_bac/euk"/>
</dbReference>
<comment type="function">
    <text evidence="1">Catalyzes the phosphorylation of riboflavin to FMN followed by the adenylation of FMN to FAD.</text>
</comment>
<dbReference type="NCBIfam" id="NF004162">
    <property type="entry name" value="PRK05627.1-5"/>
    <property type="match status" value="1"/>
</dbReference>